<feature type="region of interest" description="Disordered" evidence="1">
    <location>
        <begin position="1"/>
        <end position="31"/>
    </location>
</feature>
<gene>
    <name evidence="3" type="ORF">Y981_03330</name>
</gene>
<proteinExistence type="predicted"/>
<dbReference type="EMBL" id="CP007243">
    <property type="protein sequence ID" value="AIA30157.1"/>
    <property type="molecule type" value="Genomic_DNA"/>
</dbReference>
<feature type="transmembrane region" description="Helical" evidence="2">
    <location>
        <begin position="76"/>
        <end position="93"/>
    </location>
</feature>
<dbReference type="KEGG" id="lfp:Y981_03330"/>
<reference evidence="3 4" key="2">
    <citation type="journal article" date="2015" name="Biomed. Res. Int.">
        <title>Effects of Arsenite Resistance on the Growth and Functional Gene Expression of Leptospirillum ferriphilum and Acidithiobacillus thiooxidans in Pure Culture and Coculture.</title>
        <authorList>
            <person name="Jiang H."/>
            <person name="Liang Y."/>
            <person name="Yin H."/>
            <person name="Xiao Y."/>
            <person name="Guo X."/>
            <person name="Xu Y."/>
            <person name="Hu Q."/>
            <person name="Liu H."/>
            <person name="Liu X."/>
        </authorList>
    </citation>
    <scope>NUCLEOTIDE SEQUENCE [LARGE SCALE GENOMIC DNA]</scope>
    <source>
        <strain evidence="3 4">YSK</strain>
    </source>
</reference>
<keyword evidence="4" id="KW-1185">Reference proteome</keyword>
<feature type="transmembrane region" description="Helical" evidence="2">
    <location>
        <begin position="125"/>
        <end position="145"/>
    </location>
</feature>
<evidence type="ECO:0000313" key="3">
    <source>
        <dbReference type="EMBL" id="AIA30157.1"/>
    </source>
</evidence>
<evidence type="ECO:0000256" key="2">
    <source>
        <dbReference type="SAM" id="Phobius"/>
    </source>
</evidence>
<dbReference type="AlphaFoldDB" id="A0A059XY58"/>
<feature type="transmembrane region" description="Helical" evidence="2">
    <location>
        <begin position="37"/>
        <end position="70"/>
    </location>
</feature>
<organism evidence="3 4">
    <name type="scientific">Leptospirillum ferriphilum YSK</name>
    <dbReference type="NCBI Taxonomy" id="1441628"/>
    <lineage>
        <taxon>Bacteria</taxon>
        <taxon>Pseudomonadati</taxon>
        <taxon>Nitrospirota</taxon>
        <taxon>Nitrospiria</taxon>
        <taxon>Nitrospirales</taxon>
        <taxon>Nitrospiraceae</taxon>
        <taxon>Leptospirillum</taxon>
    </lineage>
</organism>
<keyword evidence="2" id="KW-0472">Membrane</keyword>
<keyword evidence="2" id="KW-0812">Transmembrane</keyword>
<keyword evidence="2" id="KW-1133">Transmembrane helix</keyword>
<dbReference type="Proteomes" id="UP000027059">
    <property type="component" value="Chromosome"/>
</dbReference>
<sequence length="168" mass="17800">MLLSSNRTQKRKGQTMEHMNRNPGSPGERHIGKTGTAAGLGAAFVTLVAVACCAGIPAFLSFVGAIGLGVLLKKHLLFPLMVASLLLGTWGAWRSYKFHQNPLVLGGYLACAGSIPLGMKLWHPLMYAGLVLLLLLTGADLVRSLKRPAVCEKRRDEEAPGNPGIGAS</sequence>
<feature type="transmembrane region" description="Helical" evidence="2">
    <location>
        <begin position="102"/>
        <end position="119"/>
    </location>
</feature>
<name>A0A059XY58_9BACT</name>
<evidence type="ECO:0000313" key="4">
    <source>
        <dbReference type="Proteomes" id="UP000027059"/>
    </source>
</evidence>
<dbReference type="HOGENOM" id="CLU_1711013_0_0_0"/>
<reference evidence="4" key="1">
    <citation type="submission" date="2014-02" db="EMBL/GenBank/DDBJ databases">
        <title>Complete genome sequence and comparative genomic analysis of the nitrogen-fixing bacterium Leptospirillum ferriphilum YSK.</title>
        <authorList>
            <person name="Guo X."/>
            <person name="Yin H."/>
            <person name="Liang Y."/>
            <person name="Hu Q."/>
            <person name="Ma L."/>
            <person name="Xiao Y."/>
            <person name="Zhang X."/>
            <person name="Qiu G."/>
            <person name="Liu X."/>
        </authorList>
    </citation>
    <scope>NUCLEOTIDE SEQUENCE [LARGE SCALE GENOMIC DNA]</scope>
    <source>
        <strain evidence="4">YSK</strain>
    </source>
</reference>
<accession>A0A059XY58</accession>
<protein>
    <submittedName>
        <fullName evidence="3">Membrane protein</fullName>
    </submittedName>
</protein>
<evidence type="ECO:0000256" key="1">
    <source>
        <dbReference type="SAM" id="MobiDB-lite"/>
    </source>
</evidence>